<evidence type="ECO:0000313" key="1">
    <source>
        <dbReference type="EMBL" id="MDQ0457885.1"/>
    </source>
</evidence>
<reference evidence="1 2" key="1">
    <citation type="submission" date="2023-07" db="EMBL/GenBank/DDBJ databases">
        <title>Genomic Encyclopedia of Type Strains, Phase IV (KMG-IV): sequencing the most valuable type-strain genomes for metagenomic binning, comparative biology and taxonomic classification.</title>
        <authorList>
            <person name="Goeker M."/>
        </authorList>
    </citation>
    <scope>NUCLEOTIDE SEQUENCE [LARGE SCALE GENOMIC DNA]</scope>
    <source>
        <strain evidence="1 2">DSM 100301</strain>
    </source>
</reference>
<dbReference type="Proteomes" id="UP001235269">
    <property type="component" value="Unassembled WGS sequence"/>
</dbReference>
<evidence type="ECO:0000313" key="2">
    <source>
        <dbReference type="Proteomes" id="UP001235269"/>
    </source>
</evidence>
<sequence>MTFIPSSLQGSDRLLAWMLPSLLAATLFMAAAQSHLLCNVFCIHSGMAMADDICTSR</sequence>
<organism evidence="1 2">
    <name type="scientific">Rhizobium paknamense</name>
    <dbReference type="NCBI Taxonomy" id="1206817"/>
    <lineage>
        <taxon>Bacteria</taxon>
        <taxon>Pseudomonadati</taxon>
        <taxon>Pseudomonadota</taxon>
        <taxon>Alphaproteobacteria</taxon>
        <taxon>Hyphomicrobiales</taxon>
        <taxon>Rhizobiaceae</taxon>
        <taxon>Rhizobium/Agrobacterium group</taxon>
        <taxon>Rhizobium</taxon>
    </lineage>
</organism>
<gene>
    <name evidence="1" type="ORF">QO005_004243</name>
</gene>
<dbReference type="RefSeq" id="WP_307159986.1">
    <property type="nucleotide sequence ID" value="NZ_JAUSWH010000019.1"/>
</dbReference>
<accession>A0ABU0IHZ3</accession>
<dbReference type="EMBL" id="JAUSWH010000019">
    <property type="protein sequence ID" value="MDQ0457885.1"/>
    <property type="molecule type" value="Genomic_DNA"/>
</dbReference>
<name>A0ABU0IHZ3_9HYPH</name>
<keyword evidence="2" id="KW-1185">Reference proteome</keyword>
<protein>
    <submittedName>
        <fullName evidence="1">Uncharacterized protein</fullName>
    </submittedName>
</protein>
<comment type="caution">
    <text evidence="1">The sequence shown here is derived from an EMBL/GenBank/DDBJ whole genome shotgun (WGS) entry which is preliminary data.</text>
</comment>
<proteinExistence type="predicted"/>